<reference evidence="17" key="1">
    <citation type="submission" date="2012-12" db="EMBL/GenBank/DDBJ databases">
        <authorList>
            <person name="Hellsten U."/>
            <person name="Grimwood J."/>
            <person name="Chapman J.A."/>
            <person name="Shapiro H."/>
            <person name="Aerts A."/>
            <person name="Otillar R.P."/>
            <person name="Terry A.Y."/>
            <person name="Boore J.L."/>
            <person name="Simakov O."/>
            <person name="Marletaz F."/>
            <person name="Cho S.-J."/>
            <person name="Edsinger-Gonzales E."/>
            <person name="Havlak P."/>
            <person name="Kuo D.-H."/>
            <person name="Larsson T."/>
            <person name="Lv J."/>
            <person name="Arendt D."/>
            <person name="Savage R."/>
            <person name="Osoegawa K."/>
            <person name="de Jong P."/>
            <person name="Lindberg D.R."/>
            <person name="Seaver E.C."/>
            <person name="Weisblat D.A."/>
            <person name="Putnam N.H."/>
            <person name="Grigoriev I.V."/>
            <person name="Rokhsar D.S."/>
        </authorList>
    </citation>
    <scope>NUCLEOTIDE SEQUENCE</scope>
    <source>
        <strain evidence="17">I ESC-2004</strain>
    </source>
</reference>
<comment type="similarity">
    <text evidence="2">Belongs to the MGMT family.</text>
</comment>
<keyword evidence="6" id="KW-0489">Methyltransferase</keyword>
<sequence length="165" mass="18072">MHSPVGELELSASVDGIVSVLLVKKNNAEQELLDVAEDIGTLAQESIRKHLDQAQKELDEYFRGELTHFNVALDLSGTDFQQQVWRALQRIEYGESCSYQDIAEGISRPKAVRAVGAANGANPVAIIVPCHRVIGKNGKLTGYAYGVEMKQYLMDLEQGNSRGAV</sequence>
<evidence type="ECO:0000256" key="10">
    <source>
        <dbReference type="ARBA" id="ARBA00030795"/>
    </source>
</evidence>
<dbReference type="InterPro" id="IPR036631">
    <property type="entry name" value="MGMT_N_sf"/>
</dbReference>
<dbReference type="InterPro" id="IPR023546">
    <property type="entry name" value="MGMT"/>
</dbReference>
<dbReference type="EMBL" id="KB308631">
    <property type="protein sequence ID" value="ELT97220.1"/>
    <property type="molecule type" value="Genomic_DNA"/>
</dbReference>
<keyword evidence="9" id="KW-0234">DNA repair</keyword>
<dbReference type="GO" id="GO:0032259">
    <property type="term" value="P:methylation"/>
    <property type="evidence" value="ECO:0007669"/>
    <property type="project" value="UniProtKB-KW"/>
</dbReference>
<dbReference type="EC" id="2.1.1.63" evidence="3"/>
<evidence type="ECO:0000256" key="6">
    <source>
        <dbReference type="ARBA" id="ARBA00022603"/>
    </source>
</evidence>
<dbReference type="OMA" id="FEKRVWS"/>
<evidence type="ECO:0000313" key="16">
    <source>
        <dbReference type="EnsemblMetazoa" id="CapteP142827"/>
    </source>
</evidence>
<organism evidence="15">
    <name type="scientific">Capitella teleta</name>
    <name type="common">Polychaete worm</name>
    <dbReference type="NCBI Taxonomy" id="283909"/>
    <lineage>
        <taxon>Eukaryota</taxon>
        <taxon>Metazoa</taxon>
        <taxon>Spiralia</taxon>
        <taxon>Lophotrochozoa</taxon>
        <taxon>Annelida</taxon>
        <taxon>Polychaeta</taxon>
        <taxon>Sedentaria</taxon>
        <taxon>Scolecida</taxon>
        <taxon>Capitellidae</taxon>
        <taxon>Capitella</taxon>
    </lineage>
</organism>
<dbReference type="EMBL" id="AMQN01027690">
    <property type="status" value="NOT_ANNOTATED_CDS"/>
    <property type="molecule type" value="Genomic_DNA"/>
</dbReference>
<keyword evidence="17" id="KW-1185">Reference proteome</keyword>
<dbReference type="InterPro" id="IPR001497">
    <property type="entry name" value="MethylDNA_cys_MeTrfase_AS"/>
</dbReference>
<dbReference type="FunFam" id="1.10.10.10:FF:000214">
    <property type="entry name" value="Methylated-DNA--protein-cysteine methyltransferase"/>
    <property type="match status" value="1"/>
</dbReference>
<feature type="domain" description="Methylguanine DNA methyltransferase ribonuclease-like" evidence="14">
    <location>
        <begin position="1"/>
        <end position="75"/>
    </location>
</feature>
<evidence type="ECO:0000313" key="15">
    <source>
        <dbReference type="EMBL" id="ELT97220.1"/>
    </source>
</evidence>
<proteinExistence type="inferred from homology"/>
<reference evidence="15 17" key="2">
    <citation type="journal article" date="2013" name="Nature">
        <title>Insights into bilaterian evolution from three spiralian genomes.</title>
        <authorList>
            <person name="Simakov O."/>
            <person name="Marletaz F."/>
            <person name="Cho S.J."/>
            <person name="Edsinger-Gonzales E."/>
            <person name="Havlak P."/>
            <person name="Hellsten U."/>
            <person name="Kuo D.H."/>
            <person name="Larsson T."/>
            <person name="Lv J."/>
            <person name="Arendt D."/>
            <person name="Savage R."/>
            <person name="Osoegawa K."/>
            <person name="de Jong P."/>
            <person name="Grimwood J."/>
            <person name="Chapman J.A."/>
            <person name="Shapiro H."/>
            <person name="Aerts A."/>
            <person name="Otillar R.P."/>
            <person name="Terry A.Y."/>
            <person name="Boore J.L."/>
            <person name="Grigoriev I.V."/>
            <person name="Lindberg D.R."/>
            <person name="Seaver E.C."/>
            <person name="Weisblat D.A."/>
            <person name="Putnam N.H."/>
            <person name="Rokhsar D.S."/>
        </authorList>
    </citation>
    <scope>NUCLEOTIDE SEQUENCE</scope>
    <source>
        <strain evidence="15 17">I ESC-2004</strain>
    </source>
</reference>
<protein>
    <recommendedName>
        <fullName evidence="4">Methylated-DNA--protein-cysteine methyltransferase</fullName>
        <ecNumber evidence="3">2.1.1.63</ecNumber>
    </recommendedName>
    <alternativeName>
        <fullName evidence="10">6-O-methylguanine-DNA methyltransferase</fullName>
    </alternativeName>
    <alternativeName>
        <fullName evidence="11">O-6-methylguanine-DNA-alkyltransferase</fullName>
    </alternativeName>
</protein>
<evidence type="ECO:0000259" key="14">
    <source>
        <dbReference type="Pfam" id="PF02870"/>
    </source>
</evidence>
<keyword evidence="5" id="KW-0963">Cytoplasm</keyword>
<dbReference type="Pfam" id="PF02870">
    <property type="entry name" value="Methyltransf_1N"/>
    <property type="match status" value="1"/>
</dbReference>
<gene>
    <name evidence="15" type="ORF">CAPTEDRAFT_142827</name>
</gene>
<dbReference type="GO" id="GO:0003908">
    <property type="term" value="F:methylated-DNA-[protein]-cysteine S-methyltransferase activity"/>
    <property type="evidence" value="ECO:0007669"/>
    <property type="project" value="UniProtKB-EC"/>
</dbReference>
<evidence type="ECO:0000256" key="4">
    <source>
        <dbReference type="ARBA" id="ARBA00015377"/>
    </source>
</evidence>
<feature type="domain" description="Methylated-DNA-[protein]-cysteine S-methyltransferase DNA binding" evidence="13">
    <location>
        <begin position="79"/>
        <end position="158"/>
    </location>
</feature>
<dbReference type="InterPro" id="IPR036388">
    <property type="entry name" value="WH-like_DNA-bd_sf"/>
</dbReference>
<name>R7U218_CAPTE</name>
<evidence type="ECO:0000259" key="13">
    <source>
        <dbReference type="Pfam" id="PF01035"/>
    </source>
</evidence>
<evidence type="ECO:0000256" key="9">
    <source>
        <dbReference type="ARBA" id="ARBA00023204"/>
    </source>
</evidence>
<reference evidence="16" key="3">
    <citation type="submission" date="2015-06" db="UniProtKB">
        <authorList>
            <consortium name="EnsemblMetazoa"/>
        </authorList>
    </citation>
    <scope>IDENTIFICATION</scope>
</reference>
<dbReference type="Pfam" id="PF01035">
    <property type="entry name" value="DNA_binding_1"/>
    <property type="match status" value="1"/>
</dbReference>
<evidence type="ECO:0000256" key="5">
    <source>
        <dbReference type="ARBA" id="ARBA00022490"/>
    </source>
</evidence>
<dbReference type="Gene3D" id="3.30.160.70">
    <property type="entry name" value="Methylated DNA-protein cysteine methyltransferase domain"/>
    <property type="match status" value="1"/>
</dbReference>
<comment type="catalytic activity">
    <reaction evidence="1">
        <text>a 4-O-methyl-thymidine in DNA + L-cysteinyl-[protein] = a thymidine in DNA + S-methyl-L-cysteinyl-[protein]</text>
        <dbReference type="Rhea" id="RHEA:53428"/>
        <dbReference type="Rhea" id="RHEA-COMP:10131"/>
        <dbReference type="Rhea" id="RHEA-COMP:10132"/>
        <dbReference type="Rhea" id="RHEA-COMP:13555"/>
        <dbReference type="Rhea" id="RHEA-COMP:13556"/>
        <dbReference type="ChEBI" id="CHEBI:29950"/>
        <dbReference type="ChEBI" id="CHEBI:82612"/>
        <dbReference type="ChEBI" id="CHEBI:137386"/>
        <dbReference type="ChEBI" id="CHEBI:137387"/>
        <dbReference type="EC" id="2.1.1.63"/>
    </reaction>
</comment>
<evidence type="ECO:0000256" key="1">
    <source>
        <dbReference type="ARBA" id="ARBA00001286"/>
    </source>
</evidence>
<dbReference type="HAMAP" id="MF_00772">
    <property type="entry name" value="OGT"/>
    <property type="match status" value="1"/>
</dbReference>
<dbReference type="STRING" id="283909.R7U218"/>
<accession>R7U218</accession>
<dbReference type="Gene3D" id="1.10.10.10">
    <property type="entry name" value="Winged helix-like DNA-binding domain superfamily/Winged helix DNA-binding domain"/>
    <property type="match status" value="1"/>
</dbReference>
<dbReference type="SUPFAM" id="SSF46767">
    <property type="entry name" value="Methylated DNA-protein cysteine methyltransferase, C-terminal domain"/>
    <property type="match status" value="1"/>
</dbReference>
<dbReference type="PANTHER" id="PTHR10815">
    <property type="entry name" value="METHYLATED-DNA--PROTEIN-CYSTEINE METHYLTRANSFERASE"/>
    <property type="match status" value="1"/>
</dbReference>
<evidence type="ECO:0000256" key="3">
    <source>
        <dbReference type="ARBA" id="ARBA00011918"/>
    </source>
</evidence>
<dbReference type="HOGENOM" id="CLU_000445_52_2_1"/>
<dbReference type="PROSITE" id="PS00374">
    <property type="entry name" value="MGMT"/>
    <property type="match status" value="1"/>
</dbReference>
<dbReference type="InterPro" id="IPR036217">
    <property type="entry name" value="MethylDNA_cys_MeTrfase_DNAb"/>
</dbReference>
<dbReference type="AlphaFoldDB" id="R7U218"/>
<evidence type="ECO:0000256" key="8">
    <source>
        <dbReference type="ARBA" id="ARBA00022763"/>
    </source>
</evidence>
<evidence type="ECO:0000256" key="12">
    <source>
        <dbReference type="ARBA" id="ARBA00049348"/>
    </source>
</evidence>
<evidence type="ECO:0000313" key="17">
    <source>
        <dbReference type="Proteomes" id="UP000014760"/>
    </source>
</evidence>
<evidence type="ECO:0000256" key="2">
    <source>
        <dbReference type="ARBA" id="ARBA00008711"/>
    </source>
</evidence>
<dbReference type="SUPFAM" id="SSF53155">
    <property type="entry name" value="Methylated DNA-protein cysteine methyltransferase domain"/>
    <property type="match status" value="1"/>
</dbReference>
<dbReference type="Proteomes" id="UP000014760">
    <property type="component" value="Unassembled WGS sequence"/>
</dbReference>
<dbReference type="CDD" id="cd06445">
    <property type="entry name" value="ATase"/>
    <property type="match status" value="1"/>
</dbReference>
<keyword evidence="7" id="KW-0808">Transferase</keyword>
<dbReference type="NCBIfam" id="TIGR00589">
    <property type="entry name" value="ogt"/>
    <property type="match status" value="1"/>
</dbReference>
<evidence type="ECO:0000256" key="11">
    <source>
        <dbReference type="ARBA" id="ARBA00031621"/>
    </source>
</evidence>
<comment type="catalytic activity">
    <reaction evidence="12">
        <text>a 6-O-methyl-2'-deoxyguanosine in DNA + L-cysteinyl-[protein] = S-methyl-L-cysteinyl-[protein] + a 2'-deoxyguanosine in DNA</text>
        <dbReference type="Rhea" id="RHEA:24000"/>
        <dbReference type="Rhea" id="RHEA-COMP:10131"/>
        <dbReference type="Rhea" id="RHEA-COMP:10132"/>
        <dbReference type="Rhea" id="RHEA-COMP:11367"/>
        <dbReference type="Rhea" id="RHEA-COMP:11368"/>
        <dbReference type="ChEBI" id="CHEBI:29950"/>
        <dbReference type="ChEBI" id="CHEBI:82612"/>
        <dbReference type="ChEBI" id="CHEBI:85445"/>
        <dbReference type="ChEBI" id="CHEBI:85448"/>
        <dbReference type="EC" id="2.1.1.63"/>
    </reaction>
</comment>
<dbReference type="InterPro" id="IPR014048">
    <property type="entry name" value="MethylDNA_cys_MeTrfase_DNA-bd"/>
</dbReference>
<keyword evidence="8" id="KW-0227">DNA damage</keyword>
<dbReference type="OrthoDB" id="1907495at2759"/>
<dbReference type="InterPro" id="IPR008332">
    <property type="entry name" value="MethylG_MeTrfase_N"/>
</dbReference>
<dbReference type="PANTHER" id="PTHR10815:SF5">
    <property type="entry name" value="METHYLATED-DNA--PROTEIN-CYSTEINE METHYLTRANSFERASE"/>
    <property type="match status" value="1"/>
</dbReference>
<dbReference type="EnsemblMetazoa" id="CapteT142827">
    <property type="protein sequence ID" value="CapteP142827"/>
    <property type="gene ID" value="CapteG142827"/>
</dbReference>
<evidence type="ECO:0000256" key="7">
    <source>
        <dbReference type="ARBA" id="ARBA00022679"/>
    </source>
</evidence>
<dbReference type="GO" id="GO:0006281">
    <property type="term" value="P:DNA repair"/>
    <property type="evidence" value="ECO:0007669"/>
    <property type="project" value="UniProtKB-KW"/>
</dbReference>